<dbReference type="InterPro" id="IPR050232">
    <property type="entry name" value="FBL13/AtMIF1-like"/>
</dbReference>
<organism evidence="3 4">
    <name type="scientific">Centaurea solstitialis</name>
    <name type="common">yellow star-thistle</name>
    <dbReference type="NCBI Taxonomy" id="347529"/>
    <lineage>
        <taxon>Eukaryota</taxon>
        <taxon>Viridiplantae</taxon>
        <taxon>Streptophyta</taxon>
        <taxon>Embryophyta</taxon>
        <taxon>Tracheophyta</taxon>
        <taxon>Spermatophyta</taxon>
        <taxon>Magnoliopsida</taxon>
        <taxon>eudicotyledons</taxon>
        <taxon>Gunneridae</taxon>
        <taxon>Pentapetalae</taxon>
        <taxon>asterids</taxon>
        <taxon>campanulids</taxon>
        <taxon>Asterales</taxon>
        <taxon>Asteraceae</taxon>
        <taxon>Carduoideae</taxon>
        <taxon>Cardueae</taxon>
        <taxon>Centaureinae</taxon>
        <taxon>Centaurea</taxon>
    </lineage>
</organism>
<dbReference type="AlphaFoldDB" id="A0AA38TMA9"/>
<proteinExistence type="predicted"/>
<dbReference type="PANTHER" id="PTHR31900:SF31">
    <property type="entry name" value="F-BOX_LRR-REPEAT PROTEIN 13-LIKE"/>
    <property type="match status" value="1"/>
</dbReference>
<dbReference type="Pfam" id="PF08387">
    <property type="entry name" value="FBD"/>
    <property type="match status" value="2"/>
</dbReference>
<sequence>MTGKIPIVGTSLSGAHPKNSHVSSDSPLPKFPNLKHLEYKGGRFRSGWPLIPQILENSLELEHLRIEELDECCWIEPRSVPTCMLANLRTIELAKCKGKKCDIQFVEFVLANGAVLKTVTITCERLRLEEEMRTKENDYNLRGENSQPISYEAKKMSSTNDNVDRLSSLPEEVVSHILSLMPTNFSVRTSILSKRWRYSWTLVHNLDFDDIHSVYGLDCFTKFVDRVLYLCETSQVQLFRLCFSEIWVRRSSVSKWIHEAVRLNVHELDIQVKLLELPISLFTCKTLTKLRLGCGVHGSDVWNLPSSIDLPCLKTLDVVVSKETYASGFKLIHSCPVLESLSLQVGWLNFEQGYDLNVPTLKRLKLMTMKCVSVINKVVLNVPNLECLFVGGILCSVFVMEDLSSLVEATVSYFEVRFSDLLVELLKGISGAKSISWSTSTSDVPSNSHLPKFPNLKHLEYKGGRFRSGWPLIPQILENSSELEHLGIEELDECCWIEPRSVPTCMLANLKTIELAKCKGKKCDIQFVEFMLANGAVLKTVTITCEGLRLEEEMRFSAQLLKLQRASRTTYIDSQ</sequence>
<dbReference type="InterPro" id="IPR055411">
    <property type="entry name" value="LRR_FXL15/At3g58940/PEG3-like"/>
</dbReference>
<protein>
    <recommendedName>
        <fullName evidence="2">F-box domain-containing protein</fullName>
    </recommendedName>
</protein>
<evidence type="ECO:0000313" key="4">
    <source>
        <dbReference type="Proteomes" id="UP001172457"/>
    </source>
</evidence>
<feature type="region of interest" description="Disordered" evidence="1">
    <location>
        <begin position="1"/>
        <end position="26"/>
    </location>
</feature>
<keyword evidence="4" id="KW-1185">Reference proteome</keyword>
<dbReference type="InterPro" id="IPR036047">
    <property type="entry name" value="F-box-like_dom_sf"/>
</dbReference>
<dbReference type="Proteomes" id="UP001172457">
    <property type="component" value="Chromosome 2"/>
</dbReference>
<dbReference type="EMBL" id="JARYMX010000002">
    <property type="protein sequence ID" value="KAJ9563550.1"/>
    <property type="molecule type" value="Genomic_DNA"/>
</dbReference>
<dbReference type="Pfam" id="PF24758">
    <property type="entry name" value="LRR_At5g56370"/>
    <property type="match status" value="1"/>
</dbReference>
<dbReference type="PROSITE" id="PS50181">
    <property type="entry name" value="FBOX"/>
    <property type="match status" value="1"/>
</dbReference>
<evidence type="ECO:0000256" key="1">
    <source>
        <dbReference type="SAM" id="MobiDB-lite"/>
    </source>
</evidence>
<dbReference type="InterPro" id="IPR032675">
    <property type="entry name" value="LRR_dom_sf"/>
</dbReference>
<comment type="caution">
    <text evidence="3">The sequence shown here is derived from an EMBL/GenBank/DDBJ whole genome shotgun (WGS) entry which is preliminary data.</text>
</comment>
<feature type="domain" description="F-box" evidence="2">
    <location>
        <begin position="163"/>
        <end position="211"/>
    </location>
</feature>
<dbReference type="Pfam" id="PF00646">
    <property type="entry name" value="F-box"/>
    <property type="match status" value="1"/>
</dbReference>
<dbReference type="CDD" id="cd22160">
    <property type="entry name" value="F-box_AtFBL13-like"/>
    <property type="match status" value="1"/>
</dbReference>
<dbReference type="SMART" id="SM00579">
    <property type="entry name" value="FBD"/>
    <property type="match status" value="1"/>
</dbReference>
<dbReference type="InterPro" id="IPR001810">
    <property type="entry name" value="F-box_dom"/>
</dbReference>
<reference evidence="3" key="1">
    <citation type="submission" date="2023-03" db="EMBL/GenBank/DDBJ databases">
        <title>Chromosome-scale reference genome and RAD-based genetic map of yellow starthistle (Centaurea solstitialis) reveal putative structural variation and QTLs associated with invader traits.</title>
        <authorList>
            <person name="Reatini B."/>
            <person name="Cang F.A."/>
            <person name="Jiang Q."/>
            <person name="Mckibben M.T.W."/>
            <person name="Barker M.S."/>
            <person name="Rieseberg L.H."/>
            <person name="Dlugosch K.M."/>
        </authorList>
    </citation>
    <scope>NUCLEOTIDE SEQUENCE</scope>
    <source>
        <strain evidence="3">CAN-66</strain>
        <tissue evidence="3">Leaf</tissue>
    </source>
</reference>
<gene>
    <name evidence="3" type="ORF">OSB04_008710</name>
</gene>
<name>A0AA38TMA9_9ASTR</name>
<dbReference type="InterPro" id="IPR006566">
    <property type="entry name" value="FBD"/>
</dbReference>
<evidence type="ECO:0000313" key="3">
    <source>
        <dbReference type="EMBL" id="KAJ9563550.1"/>
    </source>
</evidence>
<dbReference type="InterPro" id="IPR053781">
    <property type="entry name" value="F-box_AtFBL13-like"/>
</dbReference>
<dbReference type="Gene3D" id="3.80.10.10">
    <property type="entry name" value="Ribonuclease Inhibitor"/>
    <property type="match status" value="1"/>
</dbReference>
<accession>A0AA38TMA9</accession>
<dbReference type="SUPFAM" id="SSF52047">
    <property type="entry name" value="RNI-like"/>
    <property type="match status" value="1"/>
</dbReference>
<evidence type="ECO:0000259" key="2">
    <source>
        <dbReference type="PROSITE" id="PS50181"/>
    </source>
</evidence>
<dbReference type="PANTHER" id="PTHR31900">
    <property type="entry name" value="F-BOX/RNI SUPERFAMILY PROTEIN-RELATED"/>
    <property type="match status" value="1"/>
</dbReference>
<dbReference type="SUPFAM" id="SSF81383">
    <property type="entry name" value="F-box domain"/>
    <property type="match status" value="1"/>
</dbReference>